<accession>A0A411HQA5</accession>
<dbReference type="AlphaFoldDB" id="A0A411HQA5"/>
<evidence type="ECO:0000313" key="1">
    <source>
        <dbReference type="EMBL" id="QBB72681.1"/>
    </source>
</evidence>
<protein>
    <submittedName>
        <fullName evidence="1">YkgJ family cysteine cluster protein</fullName>
    </submittedName>
</protein>
<dbReference type="OrthoDB" id="71604at2"/>
<keyword evidence="2" id="KW-1185">Reference proteome</keyword>
<evidence type="ECO:0000313" key="2">
    <source>
        <dbReference type="Proteomes" id="UP000291562"/>
    </source>
</evidence>
<reference evidence="1 2" key="1">
    <citation type="submission" date="2019-01" db="EMBL/GenBank/DDBJ databases">
        <title>Pseudolysobacter antarctica gen. nov., sp. nov., isolated from Fildes Peninsula, Antarctica.</title>
        <authorList>
            <person name="Wei Z."/>
            <person name="Peng F."/>
        </authorList>
    </citation>
    <scope>NUCLEOTIDE SEQUENCE [LARGE SCALE GENOMIC DNA]</scope>
    <source>
        <strain evidence="1 2">AQ6-296</strain>
    </source>
</reference>
<name>A0A411HQA5_9GAMM</name>
<gene>
    <name evidence="1" type="ORF">ELE36_11965</name>
</gene>
<sequence>MSSLAATESTEPVLCSNCPAICCQLKVLLLPGDDVPEHYIDIDEHGMEILGKLDDGWCVALDRDNMCCSMYERRPFVCREFAMGETDCRDERANWRRIAISLQP</sequence>
<organism evidence="1 2">
    <name type="scientific">Pseudolysobacter antarcticus</name>
    <dbReference type="NCBI Taxonomy" id="2511995"/>
    <lineage>
        <taxon>Bacteria</taxon>
        <taxon>Pseudomonadati</taxon>
        <taxon>Pseudomonadota</taxon>
        <taxon>Gammaproteobacteria</taxon>
        <taxon>Lysobacterales</taxon>
        <taxon>Rhodanobacteraceae</taxon>
        <taxon>Pseudolysobacter</taxon>
    </lineage>
</organism>
<dbReference type="EMBL" id="CP035704">
    <property type="protein sequence ID" value="QBB72681.1"/>
    <property type="molecule type" value="Genomic_DNA"/>
</dbReference>
<dbReference type="Pfam" id="PF03692">
    <property type="entry name" value="CxxCxxCC"/>
    <property type="match status" value="1"/>
</dbReference>
<dbReference type="KEGG" id="xbc:ELE36_11965"/>
<proteinExistence type="predicted"/>
<dbReference type="InterPro" id="IPR005358">
    <property type="entry name" value="Puta_zinc/iron-chelating_dom"/>
</dbReference>
<dbReference type="Proteomes" id="UP000291562">
    <property type="component" value="Chromosome"/>
</dbReference>